<accession>A0A2U3L301</accession>
<sequence length="418" mass="44706">MKKKSLVLGALAWLACLTAFAQQGPVPGGVPHLDHVFVIMMENHGYGEIISNPNAPFINQYARSANLATNYFAVAHPSLTNYLEVVGGSNFGIHSDNPPDWHNGSCATNLSTGAPNTDDPPSPNICPVSGSGTDAATPVLDCTNEVTGPPCEINLDGKASYPAVSTTLGITIADQLADVSKTWKTYQEDLPQTGPDTVNYSDGNFTNNTDFTKINPQLTPPLSSGDIVQLYAAKHNPFVYFQNVQQGTNPLVSYAQIAGFDGWGGLWSDLGSGRVPNFSYIVPNQCNDQHGRGNGTAFCGYDPNDNGTQAGLNPALIQLGDQAVQKIVTAIHGSPAWRHGRSAIVVIWDENDYSVQPVINKVAAIVDTNYGFHELKSGEFYTHFSLLRTIEGGLGLPCLNHACDASTRTMTDLFGDAF</sequence>
<protein>
    <submittedName>
        <fullName evidence="4">Phosphoesterase</fullName>
    </submittedName>
</protein>
<dbReference type="Gene3D" id="3.40.720.10">
    <property type="entry name" value="Alkaline Phosphatase, subunit A"/>
    <property type="match status" value="1"/>
</dbReference>
<dbReference type="PANTHER" id="PTHR31956">
    <property type="entry name" value="NON-SPECIFIC PHOSPHOLIPASE C4-RELATED"/>
    <property type="match status" value="1"/>
</dbReference>
<evidence type="ECO:0000256" key="3">
    <source>
        <dbReference type="SAM" id="SignalP"/>
    </source>
</evidence>
<feature type="signal peptide" evidence="3">
    <location>
        <begin position="1"/>
        <end position="21"/>
    </location>
</feature>
<dbReference type="EMBL" id="OMOD01000160">
    <property type="protein sequence ID" value="SPF46220.1"/>
    <property type="molecule type" value="Genomic_DNA"/>
</dbReference>
<evidence type="ECO:0000313" key="4">
    <source>
        <dbReference type="EMBL" id="SPF46220.1"/>
    </source>
</evidence>
<proteinExistence type="predicted"/>
<gene>
    <name evidence="4" type="ORF">SBA1_640028</name>
</gene>
<dbReference type="GO" id="GO:0009395">
    <property type="term" value="P:phospholipid catabolic process"/>
    <property type="evidence" value="ECO:0007669"/>
    <property type="project" value="TreeGrafter"/>
</dbReference>
<dbReference type="GO" id="GO:0016788">
    <property type="term" value="F:hydrolase activity, acting on ester bonds"/>
    <property type="evidence" value="ECO:0007669"/>
    <property type="project" value="InterPro"/>
</dbReference>
<evidence type="ECO:0000313" key="5">
    <source>
        <dbReference type="Proteomes" id="UP000238701"/>
    </source>
</evidence>
<dbReference type="InterPro" id="IPR017850">
    <property type="entry name" value="Alkaline_phosphatase_core_sf"/>
</dbReference>
<feature type="chain" id="PRO_5015508226" evidence="3">
    <location>
        <begin position="22"/>
        <end position="418"/>
    </location>
</feature>
<name>A0A2U3L301_9BACT</name>
<dbReference type="InterPro" id="IPR007312">
    <property type="entry name" value="Phosphoesterase"/>
</dbReference>
<reference evidence="5" key="1">
    <citation type="submission" date="2018-02" db="EMBL/GenBank/DDBJ databases">
        <authorList>
            <person name="Hausmann B."/>
        </authorList>
    </citation>
    <scope>NUCLEOTIDE SEQUENCE [LARGE SCALE GENOMIC DNA]</scope>
    <source>
        <strain evidence="5">Peat soil MAG SbA1</strain>
    </source>
</reference>
<keyword evidence="3" id="KW-0732">Signal</keyword>
<keyword evidence="1" id="KW-0378">Hydrolase</keyword>
<dbReference type="OrthoDB" id="9770871at2"/>
<dbReference type="PANTHER" id="PTHR31956:SF8">
    <property type="entry name" value="ACID PHOSPHATASE PHOA (AFU_ORTHOLOGUE AFUA_1G03570)"/>
    <property type="match status" value="1"/>
</dbReference>
<dbReference type="AlphaFoldDB" id="A0A2U3L301"/>
<evidence type="ECO:0000256" key="1">
    <source>
        <dbReference type="ARBA" id="ARBA00022801"/>
    </source>
</evidence>
<feature type="region of interest" description="Disordered" evidence="2">
    <location>
        <begin position="104"/>
        <end position="125"/>
    </location>
</feature>
<feature type="compositionally biased region" description="Polar residues" evidence="2">
    <location>
        <begin position="105"/>
        <end position="115"/>
    </location>
</feature>
<dbReference type="PROSITE" id="PS51257">
    <property type="entry name" value="PROKAR_LIPOPROTEIN"/>
    <property type="match status" value="1"/>
</dbReference>
<evidence type="ECO:0000256" key="2">
    <source>
        <dbReference type="SAM" id="MobiDB-lite"/>
    </source>
</evidence>
<dbReference type="Proteomes" id="UP000238701">
    <property type="component" value="Unassembled WGS sequence"/>
</dbReference>
<dbReference type="Pfam" id="PF04185">
    <property type="entry name" value="Phosphoesterase"/>
    <property type="match status" value="1"/>
</dbReference>
<organism evidence="4 5">
    <name type="scientific">Candidatus Sulfotelmatobacter kueseliae</name>
    <dbReference type="NCBI Taxonomy" id="2042962"/>
    <lineage>
        <taxon>Bacteria</taxon>
        <taxon>Pseudomonadati</taxon>
        <taxon>Acidobacteriota</taxon>
        <taxon>Terriglobia</taxon>
        <taxon>Terriglobales</taxon>
        <taxon>Candidatus Korobacteraceae</taxon>
        <taxon>Candidatus Sulfotelmatobacter</taxon>
    </lineage>
</organism>